<gene>
    <name evidence="1" type="ORF">TKK_010206</name>
</gene>
<proteinExistence type="predicted"/>
<reference evidence="1 2" key="1">
    <citation type="journal article" date="2024" name="bioRxiv">
        <title>A reference genome for Trichogramma kaykai: A tiny desert-dwelling parasitoid wasp with competing sex-ratio distorters.</title>
        <authorList>
            <person name="Culotta J."/>
            <person name="Lindsey A.R."/>
        </authorList>
    </citation>
    <scope>NUCLEOTIDE SEQUENCE [LARGE SCALE GENOMIC DNA]</scope>
    <source>
        <strain evidence="1 2">KSX58</strain>
    </source>
</reference>
<dbReference type="AlphaFoldDB" id="A0ABD2WRR8"/>
<dbReference type="EMBL" id="JBJJXI010000078">
    <property type="protein sequence ID" value="KAL3395668.1"/>
    <property type="molecule type" value="Genomic_DNA"/>
</dbReference>
<name>A0ABD2WRR8_9HYME</name>
<sequence>MKISHLLHLCLRSSRVMDKMFSRERPENKIFRLRREMEIGYYWTRELKEKFLNHIAPLAKSKGKLCPIDRLHIEAHTTQKGISGKCNFLCPARRRRCSAASAAAANFRYAEKVAQRASSSKPRICNRRSARVRVAGLRELPPLEEGCISRDIALATIFKFHREFGRPAWLDRADQLKVHSTRRVRVPAQHSSFASAIPPETFICLRLDSIAFGWIIHPTRSLHWSTGLRCNVLQRSSQRALSALCLCVTLLRDARYNFHRFSSELVFKISLVAAISSFAMRRYACQFNAPHCLTRQTLYTCHVSSCEQLYKLHTIELPQLRCLPHYDERVACDFLSHSGSRSLGALRSRPALLPGRAASNRARLSFSACRLGLASPAV</sequence>
<evidence type="ECO:0000313" key="2">
    <source>
        <dbReference type="Proteomes" id="UP001627154"/>
    </source>
</evidence>
<comment type="caution">
    <text evidence="1">The sequence shown here is derived from an EMBL/GenBank/DDBJ whole genome shotgun (WGS) entry which is preliminary data.</text>
</comment>
<accession>A0ABD2WRR8</accession>
<protein>
    <submittedName>
        <fullName evidence="1">Uncharacterized protein</fullName>
    </submittedName>
</protein>
<keyword evidence="2" id="KW-1185">Reference proteome</keyword>
<dbReference type="Proteomes" id="UP001627154">
    <property type="component" value="Unassembled WGS sequence"/>
</dbReference>
<evidence type="ECO:0000313" key="1">
    <source>
        <dbReference type="EMBL" id="KAL3395668.1"/>
    </source>
</evidence>
<organism evidence="1 2">
    <name type="scientific">Trichogramma kaykai</name>
    <dbReference type="NCBI Taxonomy" id="54128"/>
    <lineage>
        <taxon>Eukaryota</taxon>
        <taxon>Metazoa</taxon>
        <taxon>Ecdysozoa</taxon>
        <taxon>Arthropoda</taxon>
        <taxon>Hexapoda</taxon>
        <taxon>Insecta</taxon>
        <taxon>Pterygota</taxon>
        <taxon>Neoptera</taxon>
        <taxon>Endopterygota</taxon>
        <taxon>Hymenoptera</taxon>
        <taxon>Apocrita</taxon>
        <taxon>Proctotrupomorpha</taxon>
        <taxon>Chalcidoidea</taxon>
        <taxon>Trichogrammatidae</taxon>
        <taxon>Trichogramma</taxon>
    </lineage>
</organism>